<dbReference type="EMBL" id="KN881617">
    <property type="protein sequence ID" value="KIY53467.1"/>
    <property type="molecule type" value="Genomic_DNA"/>
</dbReference>
<dbReference type="InterPro" id="IPR009291">
    <property type="entry name" value="Vps62"/>
</dbReference>
<feature type="chain" id="PRO_5013130815" description="Vacuolar protein sorting-associated protein 62" evidence="1">
    <location>
        <begin position="16"/>
        <end position="329"/>
    </location>
</feature>
<dbReference type="Pfam" id="PF06101">
    <property type="entry name" value="Vps62"/>
    <property type="match status" value="1"/>
</dbReference>
<protein>
    <recommendedName>
        <fullName evidence="4">Vacuolar protein sorting-associated protein 62</fullName>
    </recommendedName>
</protein>
<gene>
    <name evidence="2" type="ORF">FISHEDRAFT_33355</name>
</gene>
<sequence length="329" mass="36708">MLNLLLLTLWTSARPSMVRRDGIPDYVLTYAPHTQLCSTDPYAPSDIATHVAHVIPEIDYVPVNNDTVTIETLSSYSSDVYLTSKDNPASSPAWMLSDFNLPDSSGYSTAPATIILADKGNGVLDAFYFLFYSFNRGSTFVDIVFGDHVGDWEHVMVRFINETPAYIYLSEHTGGSAYTYDTLPTNNSRAITYVANGTHANYATVGVHPYEYGLVYDTTNQGPFWDVTQNYRGFWFDVQSETFTSAGGASIGGQEQYEEGASWLSWLGYWGDEQYPLSDPRQFCILGECTWESGPTGPYSKNLNRTAVCEDEDDCTILTSIDCDYDFCF</sequence>
<dbReference type="PANTHER" id="PTHR48220">
    <property type="match status" value="1"/>
</dbReference>
<evidence type="ECO:0000313" key="2">
    <source>
        <dbReference type="EMBL" id="KIY53467.1"/>
    </source>
</evidence>
<dbReference type="AlphaFoldDB" id="A0A0D7APG1"/>
<dbReference type="GO" id="GO:0000329">
    <property type="term" value="C:fungal-type vacuole membrane"/>
    <property type="evidence" value="ECO:0007669"/>
    <property type="project" value="TreeGrafter"/>
</dbReference>
<evidence type="ECO:0008006" key="4">
    <source>
        <dbReference type="Google" id="ProtNLM"/>
    </source>
</evidence>
<accession>A0A0D7APG1</accession>
<organism evidence="2 3">
    <name type="scientific">Fistulina hepatica ATCC 64428</name>
    <dbReference type="NCBI Taxonomy" id="1128425"/>
    <lineage>
        <taxon>Eukaryota</taxon>
        <taxon>Fungi</taxon>
        <taxon>Dikarya</taxon>
        <taxon>Basidiomycota</taxon>
        <taxon>Agaricomycotina</taxon>
        <taxon>Agaricomycetes</taxon>
        <taxon>Agaricomycetidae</taxon>
        <taxon>Agaricales</taxon>
        <taxon>Fistulinaceae</taxon>
        <taxon>Fistulina</taxon>
    </lineage>
</organism>
<name>A0A0D7APG1_9AGAR</name>
<dbReference type="Proteomes" id="UP000054144">
    <property type="component" value="Unassembled WGS sequence"/>
</dbReference>
<proteinExistence type="predicted"/>
<keyword evidence="3" id="KW-1185">Reference proteome</keyword>
<dbReference type="GO" id="GO:0006623">
    <property type="term" value="P:protein targeting to vacuole"/>
    <property type="evidence" value="ECO:0007669"/>
    <property type="project" value="TreeGrafter"/>
</dbReference>
<feature type="signal peptide" evidence="1">
    <location>
        <begin position="1"/>
        <end position="15"/>
    </location>
</feature>
<dbReference type="OrthoDB" id="188042at2759"/>
<dbReference type="InterPro" id="IPR053102">
    <property type="entry name" value="VPS_Associated"/>
</dbReference>
<evidence type="ECO:0000313" key="3">
    <source>
        <dbReference type="Proteomes" id="UP000054144"/>
    </source>
</evidence>
<evidence type="ECO:0000256" key="1">
    <source>
        <dbReference type="SAM" id="SignalP"/>
    </source>
</evidence>
<keyword evidence="1" id="KW-0732">Signal</keyword>
<dbReference type="PANTHER" id="PTHR48220:SF1">
    <property type="entry name" value="VACUOLAR PROTEIN SORTING-ASSOCIATED PROTEIN 62-RELATED"/>
    <property type="match status" value="1"/>
</dbReference>
<reference evidence="2 3" key="1">
    <citation type="journal article" date="2015" name="Fungal Genet. Biol.">
        <title>Evolution of novel wood decay mechanisms in Agaricales revealed by the genome sequences of Fistulina hepatica and Cylindrobasidium torrendii.</title>
        <authorList>
            <person name="Floudas D."/>
            <person name="Held B.W."/>
            <person name="Riley R."/>
            <person name="Nagy L.G."/>
            <person name="Koehler G."/>
            <person name="Ransdell A.S."/>
            <person name="Younus H."/>
            <person name="Chow J."/>
            <person name="Chiniquy J."/>
            <person name="Lipzen A."/>
            <person name="Tritt A."/>
            <person name="Sun H."/>
            <person name="Haridas S."/>
            <person name="LaButti K."/>
            <person name="Ohm R.A."/>
            <person name="Kues U."/>
            <person name="Blanchette R.A."/>
            <person name="Grigoriev I.V."/>
            <person name="Minto R.E."/>
            <person name="Hibbett D.S."/>
        </authorList>
    </citation>
    <scope>NUCLEOTIDE SEQUENCE [LARGE SCALE GENOMIC DNA]</scope>
    <source>
        <strain evidence="2 3">ATCC 64428</strain>
    </source>
</reference>